<dbReference type="InterPro" id="IPR036135">
    <property type="entry name" value="MoeA_linker/N_sf"/>
</dbReference>
<accession>A0A7W7XYU4</accession>
<keyword evidence="14" id="KW-1185">Reference proteome</keyword>
<dbReference type="Gene3D" id="3.90.105.10">
    <property type="entry name" value="Molybdopterin biosynthesis moea protein, domain 2"/>
    <property type="match status" value="1"/>
</dbReference>
<dbReference type="InterPro" id="IPR005110">
    <property type="entry name" value="MoeA_linker/N"/>
</dbReference>
<dbReference type="PANTHER" id="PTHR10192:SF5">
    <property type="entry name" value="GEPHYRIN"/>
    <property type="match status" value="1"/>
</dbReference>
<dbReference type="Gene3D" id="2.40.340.10">
    <property type="entry name" value="MoeA, C-terminal, domain IV"/>
    <property type="match status" value="1"/>
</dbReference>
<dbReference type="CDD" id="cd00887">
    <property type="entry name" value="MoeA"/>
    <property type="match status" value="1"/>
</dbReference>
<evidence type="ECO:0000313" key="13">
    <source>
        <dbReference type="EMBL" id="MBB5014951.1"/>
    </source>
</evidence>
<evidence type="ECO:0000256" key="6">
    <source>
        <dbReference type="ARBA" id="ARBA00022679"/>
    </source>
</evidence>
<dbReference type="Pfam" id="PF03453">
    <property type="entry name" value="MoeA_N"/>
    <property type="match status" value="1"/>
</dbReference>
<dbReference type="SMART" id="SM00852">
    <property type="entry name" value="MoCF_biosynth"/>
    <property type="match status" value="1"/>
</dbReference>
<dbReference type="Proteomes" id="UP000519004">
    <property type="component" value="Unassembled WGS sequence"/>
</dbReference>
<dbReference type="GO" id="GO:0005829">
    <property type="term" value="C:cytosol"/>
    <property type="evidence" value="ECO:0007669"/>
    <property type="project" value="TreeGrafter"/>
</dbReference>
<keyword evidence="5 11" id="KW-0500">Molybdenum</keyword>
<evidence type="ECO:0000256" key="10">
    <source>
        <dbReference type="ARBA" id="ARBA00047317"/>
    </source>
</evidence>
<comment type="caution">
    <text evidence="13">The sequence shown here is derived from an EMBL/GenBank/DDBJ whole genome shotgun (WGS) entry which is preliminary data.</text>
</comment>
<evidence type="ECO:0000259" key="12">
    <source>
        <dbReference type="SMART" id="SM00852"/>
    </source>
</evidence>
<dbReference type="EC" id="2.10.1.1" evidence="11"/>
<dbReference type="Pfam" id="PF00994">
    <property type="entry name" value="MoCF_biosynth"/>
    <property type="match status" value="1"/>
</dbReference>
<evidence type="ECO:0000256" key="8">
    <source>
        <dbReference type="ARBA" id="ARBA00022842"/>
    </source>
</evidence>
<dbReference type="SUPFAM" id="SSF53218">
    <property type="entry name" value="Molybdenum cofactor biosynthesis proteins"/>
    <property type="match status" value="1"/>
</dbReference>
<dbReference type="InterPro" id="IPR001453">
    <property type="entry name" value="MoaB/Mog_dom"/>
</dbReference>
<keyword evidence="9 11" id="KW-0501">Molybdenum cofactor biosynthesis</keyword>
<dbReference type="RefSeq" id="WP_183947519.1">
    <property type="nucleotide sequence ID" value="NZ_JACHHX010000004.1"/>
</dbReference>
<name>A0A7W7XYU4_9GAMM</name>
<dbReference type="Pfam" id="PF03454">
    <property type="entry name" value="MoeA_C"/>
    <property type="match status" value="1"/>
</dbReference>
<evidence type="ECO:0000256" key="3">
    <source>
        <dbReference type="ARBA" id="ARBA00005046"/>
    </source>
</evidence>
<comment type="pathway">
    <text evidence="3 11">Cofactor biosynthesis; molybdopterin biosynthesis.</text>
</comment>
<dbReference type="InterPro" id="IPR036425">
    <property type="entry name" value="MoaB/Mog-like_dom_sf"/>
</dbReference>
<comment type="catalytic activity">
    <reaction evidence="10">
        <text>adenylyl-molybdopterin + molybdate = Mo-molybdopterin + AMP + H(+)</text>
        <dbReference type="Rhea" id="RHEA:35047"/>
        <dbReference type="ChEBI" id="CHEBI:15378"/>
        <dbReference type="ChEBI" id="CHEBI:36264"/>
        <dbReference type="ChEBI" id="CHEBI:62727"/>
        <dbReference type="ChEBI" id="CHEBI:71302"/>
        <dbReference type="ChEBI" id="CHEBI:456215"/>
        <dbReference type="EC" id="2.10.1.1"/>
    </reaction>
</comment>
<dbReference type="EMBL" id="JACHHX010000004">
    <property type="protein sequence ID" value="MBB5014951.1"/>
    <property type="molecule type" value="Genomic_DNA"/>
</dbReference>
<evidence type="ECO:0000256" key="9">
    <source>
        <dbReference type="ARBA" id="ARBA00023150"/>
    </source>
</evidence>
<dbReference type="SUPFAM" id="SSF63867">
    <property type="entry name" value="MoeA C-terminal domain-like"/>
    <property type="match status" value="1"/>
</dbReference>
<evidence type="ECO:0000256" key="7">
    <source>
        <dbReference type="ARBA" id="ARBA00022723"/>
    </source>
</evidence>
<evidence type="ECO:0000256" key="1">
    <source>
        <dbReference type="ARBA" id="ARBA00001946"/>
    </source>
</evidence>
<evidence type="ECO:0000256" key="5">
    <source>
        <dbReference type="ARBA" id="ARBA00022505"/>
    </source>
</evidence>
<dbReference type="NCBIfam" id="NF045515">
    <property type="entry name" value="Glp_gephyrin"/>
    <property type="match status" value="1"/>
</dbReference>
<protein>
    <recommendedName>
        <fullName evidence="11">Molybdopterin molybdenumtransferase</fullName>
        <ecNumber evidence="11">2.10.1.1</ecNumber>
    </recommendedName>
</protein>
<comment type="similarity">
    <text evidence="4 11">Belongs to the MoeA family.</text>
</comment>
<dbReference type="Gene3D" id="3.40.980.10">
    <property type="entry name" value="MoaB/Mog-like domain"/>
    <property type="match status" value="1"/>
</dbReference>
<dbReference type="InterPro" id="IPR038987">
    <property type="entry name" value="MoeA-like"/>
</dbReference>
<comment type="function">
    <text evidence="2 11">Catalyzes the insertion of molybdate into adenylated molybdopterin with the concomitant release of AMP.</text>
</comment>
<evidence type="ECO:0000256" key="2">
    <source>
        <dbReference type="ARBA" id="ARBA00002901"/>
    </source>
</evidence>
<dbReference type="GO" id="GO:0006777">
    <property type="term" value="P:Mo-molybdopterin cofactor biosynthetic process"/>
    <property type="evidence" value="ECO:0007669"/>
    <property type="project" value="UniProtKB-UniRule"/>
</dbReference>
<dbReference type="UniPathway" id="UPA00344"/>
<dbReference type="Gene3D" id="2.170.190.11">
    <property type="entry name" value="Molybdopterin biosynthesis moea protein, domain 3"/>
    <property type="match status" value="1"/>
</dbReference>
<comment type="cofactor">
    <cofactor evidence="1 11">
        <name>Mg(2+)</name>
        <dbReference type="ChEBI" id="CHEBI:18420"/>
    </cofactor>
</comment>
<gene>
    <name evidence="13" type="ORF">HNQ58_000828</name>
</gene>
<organism evidence="13 14">
    <name type="scientific">Rehaibacterium terrae</name>
    <dbReference type="NCBI Taxonomy" id="1341696"/>
    <lineage>
        <taxon>Bacteria</taxon>
        <taxon>Pseudomonadati</taxon>
        <taxon>Pseudomonadota</taxon>
        <taxon>Gammaproteobacteria</taxon>
        <taxon>Lysobacterales</taxon>
        <taxon>Lysobacteraceae</taxon>
        <taxon>Rehaibacterium</taxon>
    </lineage>
</organism>
<dbReference type="InterPro" id="IPR036688">
    <property type="entry name" value="MoeA_C_domain_IV_sf"/>
</dbReference>
<dbReference type="GO" id="GO:0061599">
    <property type="term" value="F:molybdopterin molybdotransferase activity"/>
    <property type="evidence" value="ECO:0007669"/>
    <property type="project" value="UniProtKB-UniRule"/>
</dbReference>
<sequence>MNGSHIGRIGFDEALSLLRDAATPVPAEAIPLAQALGGVLAEDVTAPIDLQPFDNAAMDGFAVRAADLRADGVSALRLVGEQYAGPARDLAVGPGECVRITTGAPLPAGADSVLIKEEARLADGRVIAACALTPGTHVRRRGEDVRRGEVVLHAGQVVTPVRLGMLAALGFSRVPLRRRPRVAVFSSGDELRPAGEPLRPGEIHDSNGPMLQALLAREGIQAAPQHLPDDRAAVTERLRAAARSADLVLTCGGVSAGEKDLLPAVLAQHGEVVFWKVRIKPGMPVLFGRLDGTPVLGLPGNPVSVLATYLTLALTLLDAMQGRSEARATWRARLAAPVDKPHGRLEFRRGRLEVDEHGGLRVHPDPATGSHRLRAAAQANALIVLPEGPLTLEAGALVHVLPYGEFGAR</sequence>
<evidence type="ECO:0000256" key="11">
    <source>
        <dbReference type="RuleBase" id="RU365090"/>
    </source>
</evidence>
<evidence type="ECO:0000313" key="14">
    <source>
        <dbReference type="Proteomes" id="UP000519004"/>
    </source>
</evidence>
<keyword evidence="6 11" id="KW-0808">Transferase</keyword>
<dbReference type="GO" id="GO:0046872">
    <property type="term" value="F:metal ion binding"/>
    <property type="evidence" value="ECO:0007669"/>
    <property type="project" value="UniProtKB-UniRule"/>
</dbReference>
<dbReference type="InterPro" id="IPR005111">
    <property type="entry name" value="MoeA_C_domain_IV"/>
</dbReference>
<dbReference type="AlphaFoldDB" id="A0A7W7XYU4"/>
<proteinExistence type="inferred from homology"/>
<dbReference type="SUPFAM" id="SSF63882">
    <property type="entry name" value="MoeA N-terminal region -like"/>
    <property type="match status" value="1"/>
</dbReference>
<reference evidence="13 14" key="1">
    <citation type="submission" date="2020-08" db="EMBL/GenBank/DDBJ databases">
        <title>Genomic Encyclopedia of Type Strains, Phase IV (KMG-IV): sequencing the most valuable type-strain genomes for metagenomic binning, comparative biology and taxonomic classification.</title>
        <authorList>
            <person name="Goeker M."/>
        </authorList>
    </citation>
    <scope>NUCLEOTIDE SEQUENCE [LARGE SCALE GENOMIC DNA]</scope>
    <source>
        <strain evidence="13 14">DSM 25897</strain>
    </source>
</reference>
<dbReference type="FunFam" id="3.40.980.10:FF:000004">
    <property type="entry name" value="Molybdopterin molybdenumtransferase"/>
    <property type="match status" value="1"/>
</dbReference>
<feature type="domain" description="MoaB/Mog" evidence="12">
    <location>
        <begin position="183"/>
        <end position="319"/>
    </location>
</feature>
<dbReference type="PANTHER" id="PTHR10192">
    <property type="entry name" value="MOLYBDOPTERIN BIOSYNTHESIS PROTEIN"/>
    <property type="match status" value="1"/>
</dbReference>
<dbReference type="NCBIfam" id="TIGR00177">
    <property type="entry name" value="molyb_syn"/>
    <property type="match status" value="1"/>
</dbReference>
<keyword evidence="7 11" id="KW-0479">Metal-binding</keyword>
<evidence type="ECO:0000256" key="4">
    <source>
        <dbReference type="ARBA" id="ARBA00010763"/>
    </source>
</evidence>
<keyword evidence="8 11" id="KW-0460">Magnesium</keyword>